<dbReference type="Gene3D" id="3.30.70.20">
    <property type="match status" value="1"/>
</dbReference>
<evidence type="ECO:0000256" key="6">
    <source>
        <dbReference type="ARBA" id="ARBA00023014"/>
    </source>
</evidence>
<reference evidence="10 11" key="1">
    <citation type="journal article" date="2016" name="Genome Announc.">
        <title>Complete Genome and Plasmid Sequences for Rhodococcus fascians D188 and Draft Sequences for Rhodococcus Isolates PBTS 1 and PBTS 2.</title>
        <authorList>
            <person name="Stamler R.A."/>
            <person name="Vereecke D."/>
            <person name="Zhang Y."/>
            <person name="Schilkey F."/>
            <person name="Devitt N."/>
            <person name="Randall J.J."/>
        </authorList>
    </citation>
    <scope>NUCLEOTIDE SEQUENCE [LARGE SCALE GENOMIC DNA]</scope>
    <source>
        <strain evidence="10 11">PBTS2</strain>
    </source>
</reference>
<feature type="domain" description="4Fe-4S ferredoxin-type" evidence="9">
    <location>
        <begin position="1"/>
        <end position="29"/>
    </location>
</feature>
<dbReference type="GO" id="GO:0051538">
    <property type="term" value="F:3 iron, 4 sulfur cluster binding"/>
    <property type="evidence" value="ECO:0007669"/>
    <property type="project" value="UniProtKB-KW"/>
</dbReference>
<sequence length="65" mass="7018">MRIDVDWDRCEGHGICAEQAPKVFSLDDEGELHYAFDGNDIPDDLAASARSAVGVCPVAALREQA</sequence>
<dbReference type="PROSITE" id="PS51379">
    <property type="entry name" value="4FE4S_FER_2"/>
    <property type="match status" value="1"/>
</dbReference>
<dbReference type="Pfam" id="PF13459">
    <property type="entry name" value="Fer4_15"/>
    <property type="match status" value="1"/>
</dbReference>
<organism evidence="10 11">
    <name type="scientific">Rhodococcoides fascians</name>
    <name type="common">Rhodococcus fascians</name>
    <dbReference type="NCBI Taxonomy" id="1828"/>
    <lineage>
        <taxon>Bacteria</taxon>
        <taxon>Bacillati</taxon>
        <taxon>Actinomycetota</taxon>
        <taxon>Actinomycetes</taxon>
        <taxon>Mycobacteriales</taxon>
        <taxon>Nocardiaceae</taxon>
        <taxon>Rhodococcoides</taxon>
    </lineage>
</organism>
<dbReference type="InterPro" id="IPR017896">
    <property type="entry name" value="4Fe4S_Fe-S-bd"/>
</dbReference>
<comment type="cofactor">
    <cofactor evidence="1">
        <name>[3Fe-4S] cluster</name>
        <dbReference type="ChEBI" id="CHEBI:21137"/>
    </cofactor>
</comment>
<evidence type="ECO:0000256" key="7">
    <source>
        <dbReference type="ARBA" id="ARBA00023291"/>
    </source>
</evidence>
<comment type="function">
    <text evidence="8">Ferredoxins are iron-sulfur proteins that transfer electrons in a wide variety of metabolic reactions.</text>
</comment>
<dbReference type="PATRIC" id="fig|1653479.3.peg.2070"/>
<dbReference type="OrthoDB" id="3215002at2"/>
<evidence type="ECO:0000313" key="11">
    <source>
        <dbReference type="Proteomes" id="UP000076038"/>
    </source>
</evidence>
<dbReference type="InterPro" id="IPR001080">
    <property type="entry name" value="3Fe4S_ferredoxin"/>
</dbReference>
<evidence type="ECO:0000256" key="4">
    <source>
        <dbReference type="ARBA" id="ARBA00022982"/>
    </source>
</evidence>
<name>A0A143QK94_RHOFA</name>
<evidence type="ECO:0000256" key="5">
    <source>
        <dbReference type="ARBA" id="ARBA00023004"/>
    </source>
</evidence>
<keyword evidence="11" id="KW-1185">Reference proteome</keyword>
<keyword evidence="3 8" id="KW-0479">Metal-binding</keyword>
<keyword evidence="4 8" id="KW-0249">Electron transport</keyword>
<dbReference type="PANTHER" id="PTHR36923">
    <property type="entry name" value="FERREDOXIN"/>
    <property type="match status" value="1"/>
</dbReference>
<gene>
    <name evidence="10" type="ORF">A3Q41_02049</name>
</gene>
<evidence type="ECO:0000256" key="1">
    <source>
        <dbReference type="ARBA" id="ARBA00001927"/>
    </source>
</evidence>
<evidence type="ECO:0000256" key="3">
    <source>
        <dbReference type="ARBA" id="ARBA00022723"/>
    </source>
</evidence>
<dbReference type="GO" id="GO:0005506">
    <property type="term" value="F:iron ion binding"/>
    <property type="evidence" value="ECO:0007669"/>
    <property type="project" value="UniProtKB-UniRule"/>
</dbReference>
<dbReference type="GO" id="GO:0009055">
    <property type="term" value="F:electron transfer activity"/>
    <property type="evidence" value="ECO:0007669"/>
    <property type="project" value="UniProtKB-UniRule"/>
</dbReference>
<accession>A0A143QK94</accession>
<evidence type="ECO:0000256" key="8">
    <source>
        <dbReference type="RuleBase" id="RU368020"/>
    </source>
</evidence>
<proteinExistence type="predicted"/>
<evidence type="ECO:0000313" key="10">
    <source>
        <dbReference type="EMBL" id="AMY23351.1"/>
    </source>
</evidence>
<evidence type="ECO:0000256" key="2">
    <source>
        <dbReference type="ARBA" id="ARBA00022448"/>
    </source>
</evidence>
<dbReference type="Proteomes" id="UP000076038">
    <property type="component" value="Chromosome"/>
</dbReference>
<keyword evidence="2 8" id="KW-0813">Transport</keyword>
<dbReference type="KEGG" id="rhs:A3Q41_02049"/>
<dbReference type="SUPFAM" id="SSF54862">
    <property type="entry name" value="4Fe-4S ferredoxins"/>
    <property type="match status" value="1"/>
</dbReference>
<keyword evidence="6 8" id="KW-0411">Iron-sulfur</keyword>
<dbReference type="InterPro" id="IPR051269">
    <property type="entry name" value="Fe-S_cluster_ET"/>
</dbReference>
<dbReference type="RefSeq" id="WP_027495453.1">
    <property type="nucleotide sequence ID" value="NZ_CP015220.1"/>
</dbReference>
<dbReference type="EMBL" id="CP015220">
    <property type="protein sequence ID" value="AMY23351.1"/>
    <property type="molecule type" value="Genomic_DNA"/>
</dbReference>
<keyword evidence="5 8" id="KW-0408">Iron</keyword>
<dbReference type="PRINTS" id="PR00352">
    <property type="entry name" value="3FE4SFRDOXIN"/>
</dbReference>
<evidence type="ECO:0000259" key="9">
    <source>
        <dbReference type="PROSITE" id="PS51379"/>
    </source>
</evidence>
<dbReference type="PANTHER" id="PTHR36923:SF3">
    <property type="entry name" value="FERREDOXIN"/>
    <property type="match status" value="1"/>
</dbReference>
<keyword evidence="7" id="KW-0003">3Fe-4S</keyword>
<dbReference type="AlphaFoldDB" id="A0A143QK94"/>
<reference evidence="11" key="2">
    <citation type="submission" date="2016-04" db="EMBL/GenBank/DDBJ databases">
        <title>Complete Genome and Plasmid Sequences for Rhodococcus fascians D188 and Draft Sequences for Rhodococcus spp. Isolates PBTS 1 and PBTS 2.</title>
        <authorList>
            <person name="Stamer R."/>
            <person name="Vereecke D."/>
            <person name="Zhang Y."/>
            <person name="Schilkey F."/>
            <person name="Devitt N."/>
            <person name="Randall J."/>
        </authorList>
    </citation>
    <scope>NUCLEOTIDE SEQUENCE [LARGE SCALE GENOMIC DNA]</scope>
    <source>
        <strain evidence="11">PBTS2</strain>
    </source>
</reference>
<protein>
    <recommendedName>
        <fullName evidence="8">Ferredoxin</fullName>
    </recommendedName>
</protein>